<accession>A0A927HAJ9</accession>
<name>A0A927HAJ9_9BACI</name>
<organism evidence="3 4">
    <name type="scientific">Peribacillus faecalis</name>
    <dbReference type="NCBI Taxonomy" id="2772559"/>
    <lineage>
        <taxon>Bacteria</taxon>
        <taxon>Bacillati</taxon>
        <taxon>Bacillota</taxon>
        <taxon>Bacilli</taxon>
        <taxon>Bacillales</taxon>
        <taxon>Bacillaceae</taxon>
        <taxon>Peribacillus</taxon>
    </lineage>
</organism>
<comment type="similarity">
    <text evidence="1">Belongs to the glycosyltransferase 2 family.</text>
</comment>
<proteinExistence type="inferred from homology"/>
<dbReference type="InterPro" id="IPR001173">
    <property type="entry name" value="Glyco_trans_2-like"/>
</dbReference>
<dbReference type="AlphaFoldDB" id="A0A927HAJ9"/>
<feature type="domain" description="Glycosyltransferase 2-like" evidence="2">
    <location>
        <begin position="6"/>
        <end position="167"/>
    </location>
</feature>
<dbReference type="Gene3D" id="3.90.550.10">
    <property type="entry name" value="Spore Coat Polysaccharide Biosynthesis Protein SpsA, Chain A"/>
    <property type="match status" value="1"/>
</dbReference>
<dbReference type="RefSeq" id="WP_190997177.1">
    <property type="nucleotide sequence ID" value="NZ_JACXSI010000008.1"/>
</dbReference>
<dbReference type="GO" id="GO:0008417">
    <property type="term" value="F:fucosyltransferase activity"/>
    <property type="evidence" value="ECO:0007669"/>
    <property type="project" value="TreeGrafter"/>
</dbReference>
<dbReference type="SUPFAM" id="SSF53448">
    <property type="entry name" value="Nucleotide-diphospho-sugar transferases"/>
    <property type="match status" value="1"/>
</dbReference>
<keyword evidence="4" id="KW-1185">Reference proteome</keyword>
<dbReference type="Proteomes" id="UP000602076">
    <property type="component" value="Unassembled WGS sequence"/>
</dbReference>
<dbReference type="PANTHER" id="PTHR22916:SF69">
    <property type="entry name" value="BIFUNCTIONAL GLYCOSYLTRANSFERASE PGTA"/>
    <property type="match status" value="1"/>
</dbReference>
<dbReference type="PANTHER" id="PTHR22916">
    <property type="entry name" value="GLYCOSYLTRANSFERASE"/>
    <property type="match status" value="1"/>
</dbReference>
<evidence type="ECO:0000313" key="4">
    <source>
        <dbReference type="Proteomes" id="UP000602076"/>
    </source>
</evidence>
<evidence type="ECO:0000256" key="1">
    <source>
        <dbReference type="ARBA" id="ARBA00006739"/>
    </source>
</evidence>
<sequence length="315" mass="37519">MSTIISVIMSTYNEEIDWVRLSVESIINQTYKDIEFIIVLDNPDNYQLKELLQKYEREDKRIKLVLNKKNMGLVSSLNIALQHCTGRYIARMDADDISIQSRLELEKEYLEKHNLDFVFAGVEIIDEQGNRLYQENDRELNSNNSRKLLEKGCISKHPTWFLKKEIYDNLKGYRDVPYSEDYDFLLRCLSKDYKIGKMSEILLLYRIRSTSISRSFGLEQYLNTRCLLHLYRKEKLDDYSLLSNMTKKSRELCGIKEIQKFNLADHKFNAALTYFKNKRIFKGSFEFMRSMFTSRYFSMKISDTIRFKVSEKIIK</sequence>
<dbReference type="InterPro" id="IPR029044">
    <property type="entry name" value="Nucleotide-diphossugar_trans"/>
</dbReference>
<dbReference type="Pfam" id="PF00535">
    <property type="entry name" value="Glycos_transf_2"/>
    <property type="match status" value="1"/>
</dbReference>
<dbReference type="EMBL" id="JACXSI010000008">
    <property type="protein sequence ID" value="MBD3107632.1"/>
    <property type="molecule type" value="Genomic_DNA"/>
</dbReference>
<evidence type="ECO:0000313" key="3">
    <source>
        <dbReference type="EMBL" id="MBD3107632.1"/>
    </source>
</evidence>
<reference evidence="3" key="1">
    <citation type="submission" date="2020-09" db="EMBL/GenBank/DDBJ databases">
        <title>Bacillus faecalis sp. nov., a moderately halophilic bacterium isolated from cow faeces.</title>
        <authorList>
            <person name="Jiang L."/>
            <person name="Lee J."/>
        </authorList>
    </citation>
    <scope>NUCLEOTIDE SEQUENCE</scope>
    <source>
        <strain evidence="3">AGMB 02131</strain>
    </source>
</reference>
<gene>
    <name evidence="3" type="ORF">IEO70_04570</name>
</gene>
<evidence type="ECO:0000259" key="2">
    <source>
        <dbReference type="Pfam" id="PF00535"/>
    </source>
</evidence>
<comment type="caution">
    <text evidence="3">The sequence shown here is derived from an EMBL/GenBank/DDBJ whole genome shotgun (WGS) entry which is preliminary data.</text>
</comment>
<protein>
    <submittedName>
        <fullName evidence="3">Glycosyltransferase</fullName>
    </submittedName>
</protein>